<dbReference type="GO" id="GO:0005634">
    <property type="term" value="C:nucleus"/>
    <property type="evidence" value="ECO:0007669"/>
    <property type="project" value="UniProtKB-SubCell"/>
</dbReference>
<dbReference type="GO" id="GO:0046983">
    <property type="term" value="F:protein dimerization activity"/>
    <property type="evidence" value="ECO:0007669"/>
    <property type="project" value="InterPro"/>
</dbReference>
<dbReference type="Gene3D" id="3.40.1810.10">
    <property type="entry name" value="Transcription factor, MADS-box"/>
    <property type="match status" value="1"/>
</dbReference>
<keyword evidence="3" id="KW-0238">DNA-binding</keyword>
<dbReference type="SUPFAM" id="SSF55455">
    <property type="entry name" value="SRF-like"/>
    <property type="match status" value="1"/>
</dbReference>
<proteinExistence type="predicted"/>
<feature type="region of interest" description="Disordered" evidence="6">
    <location>
        <begin position="111"/>
        <end position="142"/>
    </location>
</feature>
<dbReference type="PROSITE" id="PS50066">
    <property type="entry name" value="MADS_BOX_2"/>
    <property type="match status" value="1"/>
</dbReference>
<protein>
    <recommendedName>
        <fullName evidence="7">MADS-box domain-containing protein</fullName>
    </recommendedName>
</protein>
<feature type="compositionally biased region" description="Acidic residues" evidence="6">
    <location>
        <begin position="120"/>
        <end position="134"/>
    </location>
</feature>
<comment type="caution">
    <text evidence="8">The sequence shown here is derived from an EMBL/GenBank/DDBJ whole genome shotgun (WGS) entry which is preliminary data.</text>
</comment>
<keyword evidence="4" id="KW-0804">Transcription</keyword>
<sequence>MEAEQEPQESQNSLQEPQESQNSLNMEAEQEPHEPQNNQRAREISYKKRNPTVMRKANELSQLCNISVCVISYGPDGNVNTWPESREDVVEILHNYQNHSGIHKKWPFSIRENNNNKEGEGEEGEEDVNEESEEHEERNKVEEFGNELTKWKNWLREENEEASLRRGFNMLKSNLCAMKNRLKLLQNRKRKRSNDNDNNNTTDTPNNSNSFEVVSGSSCTSTTRDRTVHDFDLNEEICVDNSRDNDEHQNVGSMDVSTPLEVEPISMWPMTP</sequence>
<dbReference type="Pfam" id="PF00319">
    <property type="entry name" value="SRF-TF"/>
    <property type="match status" value="1"/>
</dbReference>
<name>A0AAN7E9Q5_QUERU</name>
<evidence type="ECO:0000259" key="7">
    <source>
        <dbReference type="PROSITE" id="PS50066"/>
    </source>
</evidence>
<dbReference type="SMART" id="SM00432">
    <property type="entry name" value="MADS"/>
    <property type="match status" value="1"/>
</dbReference>
<dbReference type="Proteomes" id="UP001324115">
    <property type="component" value="Unassembled WGS sequence"/>
</dbReference>
<feature type="compositionally biased region" description="Basic and acidic residues" evidence="6">
    <location>
        <begin position="30"/>
        <end position="46"/>
    </location>
</feature>
<feature type="compositionally biased region" description="Low complexity" evidence="6">
    <location>
        <begin position="196"/>
        <end position="210"/>
    </location>
</feature>
<organism evidence="8 9">
    <name type="scientific">Quercus rubra</name>
    <name type="common">Northern red oak</name>
    <name type="synonym">Quercus borealis</name>
    <dbReference type="NCBI Taxonomy" id="3512"/>
    <lineage>
        <taxon>Eukaryota</taxon>
        <taxon>Viridiplantae</taxon>
        <taxon>Streptophyta</taxon>
        <taxon>Embryophyta</taxon>
        <taxon>Tracheophyta</taxon>
        <taxon>Spermatophyta</taxon>
        <taxon>Magnoliopsida</taxon>
        <taxon>eudicotyledons</taxon>
        <taxon>Gunneridae</taxon>
        <taxon>Pentapetalae</taxon>
        <taxon>rosids</taxon>
        <taxon>fabids</taxon>
        <taxon>Fagales</taxon>
        <taxon>Fagaceae</taxon>
        <taxon>Quercus</taxon>
    </lineage>
</organism>
<keyword evidence="9" id="KW-1185">Reference proteome</keyword>
<comment type="subcellular location">
    <subcellularLocation>
        <location evidence="1">Nucleus</location>
    </subcellularLocation>
</comment>
<evidence type="ECO:0000256" key="1">
    <source>
        <dbReference type="ARBA" id="ARBA00004123"/>
    </source>
</evidence>
<dbReference type="AlphaFoldDB" id="A0AAN7E9Q5"/>
<evidence type="ECO:0000256" key="6">
    <source>
        <dbReference type="SAM" id="MobiDB-lite"/>
    </source>
</evidence>
<feature type="compositionally biased region" description="Polar residues" evidence="6">
    <location>
        <begin position="8"/>
        <end position="25"/>
    </location>
</feature>
<evidence type="ECO:0000256" key="5">
    <source>
        <dbReference type="ARBA" id="ARBA00023242"/>
    </source>
</evidence>
<feature type="compositionally biased region" description="Polar residues" evidence="6">
    <location>
        <begin position="211"/>
        <end position="222"/>
    </location>
</feature>
<keyword evidence="2" id="KW-0805">Transcription regulation</keyword>
<dbReference type="InterPro" id="IPR002100">
    <property type="entry name" value="TF_MADSbox"/>
</dbReference>
<feature type="region of interest" description="Disordered" evidence="6">
    <location>
        <begin position="186"/>
        <end position="223"/>
    </location>
</feature>
<accession>A0AAN7E9Q5</accession>
<reference evidence="8 9" key="1">
    <citation type="journal article" date="2023" name="G3 (Bethesda)">
        <title>A haplotype-resolved chromosome-scale genome for Quercus rubra L. provides insights into the genetics of adaptive traits for red oak species.</title>
        <authorList>
            <person name="Kapoor B."/>
            <person name="Jenkins J."/>
            <person name="Schmutz J."/>
            <person name="Zhebentyayeva T."/>
            <person name="Kuelheim C."/>
            <person name="Coggeshall M."/>
            <person name="Heim C."/>
            <person name="Lasky J.R."/>
            <person name="Leites L."/>
            <person name="Islam-Faridi N."/>
            <person name="Romero-Severson J."/>
            <person name="DeLeo V.L."/>
            <person name="Lucas S.M."/>
            <person name="Lazic D."/>
            <person name="Gailing O."/>
            <person name="Carlson J."/>
            <person name="Staton M."/>
        </authorList>
    </citation>
    <scope>NUCLEOTIDE SEQUENCE [LARGE SCALE GENOMIC DNA]</scope>
    <source>
        <strain evidence="8">Pseudo-F2</strain>
    </source>
</reference>
<dbReference type="EMBL" id="JAXUIC010000010">
    <property type="protein sequence ID" value="KAK4566608.1"/>
    <property type="molecule type" value="Genomic_DNA"/>
</dbReference>
<evidence type="ECO:0000256" key="3">
    <source>
        <dbReference type="ARBA" id="ARBA00023125"/>
    </source>
</evidence>
<dbReference type="InterPro" id="IPR036879">
    <property type="entry name" value="TF_MADSbox_sf"/>
</dbReference>
<feature type="region of interest" description="Disordered" evidence="6">
    <location>
        <begin position="1"/>
        <end position="50"/>
    </location>
</feature>
<evidence type="ECO:0000313" key="9">
    <source>
        <dbReference type="Proteomes" id="UP001324115"/>
    </source>
</evidence>
<evidence type="ECO:0000256" key="2">
    <source>
        <dbReference type="ARBA" id="ARBA00023015"/>
    </source>
</evidence>
<keyword evidence="5" id="KW-0539">Nucleus</keyword>
<gene>
    <name evidence="8" type="ORF">RGQ29_002752</name>
</gene>
<evidence type="ECO:0000313" key="8">
    <source>
        <dbReference type="EMBL" id="KAK4566608.1"/>
    </source>
</evidence>
<evidence type="ECO:0000256" key="4">
    <source>
        <dbReference type="ARBA" id="ARBA00023163"/>
    </source>
</evidence>
<dbReference type="GO" id="GO:0003677">
    <property type="term" value="F:DNA binding"/>
    <property type="evidence" value="ECO:0007669"/>
    <property type="project" value="UniProtKB-KW"/>
</dbReference>
<feature type="domain" description="MADS-box" evidence="7">
    <location>
        <begin position="37"/>
        <end position="86"/>
    </location>
</feature>